<feature type="non-terminal residue" evidence="2">
    <location>
        <position position="137"/>
    </location>
</feature>
<dbReference type="AlphaFoldDB" id="X1SPJ8"/>
<evidence type="ECO:0000313" key="2">
    <source>
        <dbReference type="EMBL" id="GAI81051.1"/>
    </source>
</evidence>
<organism evidence="2">
    <name type="scientific">marine sediment metagenome</name>
    <dbReference type="NCBI Taxonomy" id="412755"/>
    <lineage>
        <taxon>unclassified sequences</taxon>
        <taxon>metagenomes</taxon>
        <taxon>ecological metagenomes</taxon>
    </lineage>
</organism>
<protein>
    <recommendedName>
        <fullName evidence="1">Glycosyltransferase subfamily 4-like N-terminal domain-containing protein</fullName>
    </recommendedName>
</protein>
<dbReference type="EMBL" id="BARW01013545">
    <property type="protein sequence ID" value="GAI81051.1"/>
    <property type="molecule type" value="Genomic_DNA"/>
</dbReference>
<sequence length="137" mass="16041">DMKKIMLIVPSLIKGGVERVVSTLSKELSKYYEVYVVVYHNPIEYKVGGKLINLEIPADSFGRKIKNIFCRIIKLKRLIKEMSPDFIVSFMGNLHPILTFKPVVVSMHSNPDFFHLYRKILLKTLEENREIQQKKLY</sequence>
<reference evidence="2" key="1">
    <citation type="journal article" date="2014" name="Front. Microbiol.">
        <title>High frequency of phylogenetically diverse reductive dehalogenase-homologous genes in deep subseafloor sedimentary metagenomes.</title>
        <authorList>
            <person name="Kawai M."/>
            <person name="Futagami T."/>
            <person name="Toyoda A."/>
            <person name="Takaki Y."/>
            <person name="Nishi S."/>
            <person name="Hori S."/>
            <person name="Arai W."/>
            <person name="Tsubouchi T."/>
            <person name="Morono Y."/>
            <person name="Uchiyama I."/>
            <person name="Ito T."/>
            <person name="Fujiyama A."/>
            <person name="Inagaki F."/>
            <person name="Takami H."/>
        </authorList>
    </citation>
    <scope>NUCLEOTIDE SEQUENCE</scope>
    <source>
        <strain evidence="2">Expedition CK06-06</strain>
    </source>
</reference>
<dbReference type="InterPro" id="IPR028098">
    <property type="entry name" value="Glyco_trans_4-like_N"/>
</dbReference>
<accession>X1SPJ8</accession>
<comment type="caution">
    <text evidence="2">The sequence shown here is derived from an EMBL/GenBank/DDBJ whole genome shotgun (WGS) entry which is preliminary data.</text>
</comment>
<gene>
    <name evidence="2" type="ORF">S12H4_24744</name>
</gene>
<feature type="non-terminal residue" evidence="2">
    <location>
        <position position="1"/>
    </location>
</feature>
<evidence type="ECO:0000259" key="1">
    <source>
        <dbReference type="Pfam" id="PF13439"/>
    </source>
</evidence>
<proteinExistence type="predicted"/>
<dbReference type="SUPFAM" id="SSF53756">
    <property type="entry name" value="UDP-Glycosyltransferase/glycogen phosphorylase"/>
    <property type="match status" value="1"/>
</dbReference>
<feature type="domain" description="Glycosyltransferase subfamily 4-like N-terminal" evidence="1">
    <location>
        <begin position="15"/>
        <end position="121"/>
    </location>
</feature>
<name>X1SPJ8_9ZZZZ</name>
<dbReference type="Gene3D" id="3.40.50.2000">
    <property type="entry name" value="Glycogen Phosphorylase B"/>
    <property type="match status" value="1"/>
</dbReference>
<dbReference type="Pfam" id="PF13439">
    <property type="entry name" value="Glyco_transf_4"/>
    <property type="match status" value="1"/>
</dbReference>